<protein>
    <submittedName>
        <fullName evidence="1">Uncharacterized protein</fullName>
    </submittedName>
</protein>
<accession>A0A975Y3E2</accession>
<evidence type="ECO:0000313" key="2">
    <source>
        <dbReference type="Proteomes" id="UP000683511"/>
    </source>
</evidence>
<dbReference type="Proteomes" id="UP000683511">
    <property type="component" value="Chromosome"/>
</dbReference>
<dbReference type="KEGG" id="rsin:B6N60_00731"/>
<proteinExistence type="predicted"/>
<reference evidence="1" key="1">
    <citation type="submission" date="2017-04" db="EMBL/GenBank/DDBJ databases">
        <title>Genome deletions in a multicellular cyanobacterial endosymbiont for morphological adaptation in marine diatoms.</title>
        <authorList>
            <person name="Wang Y."/>
            <person name="Gao H."/>
            <person name="Li R."/>
            <person name="Xu X."/>
        </authorList>
    </citation>
    <scope>NUCLEOTIDE SEQUENCE</scope>
    <source>
        <strain evidence="1">FACHB 800</strain>
    </source>
</reference>
<organism evidence="1 2">
    <name type="scientific">Richelia sinica FACHB-800</name>
    <dbReference type="NCBI Taxonomy" id="1357546"/>
    <lineage>
        <taxon>Bacteria</taxon>
        <taxon>Bacillati</taxon>
        <taxon>Cyanobacteriota</taxon>
        <taxon>Cyanophyceae</taxon>
        <taxon>Nostocales</taxon>
        <taxon>Nostocaceae</taxon>
        <taxon>Richelia</taxon>
    </lineage>
</organism>
<name>A0A975Y3E2_9NOST</name>
<sequence length="37" mass="3961">MLATDDYPTRAIAHPPRLRGGLGRGLLNVLVAFGELV</sequence>
<evidence type="ECO:0000313" key="1">
    <source>
        <dbReference type="EMBL" id="QXE22051.1"/>
    </source>
</evidence>
<keyword evidence="2" id="KW-1185">Reference proteome</keyword>
<gene>
    <name evidence="1" type="ORF">B6N60_00731</name>
</gene>
<dbReference type="EMBL" id="CP021056">
    <property type="protein sequence ID" value="QXE22051.1"/>
    <property type="molecule type" value="Genomic_DNA"/>
</dbReference>
<dbReference type="AlphaFoldDB" id="A0A975Y3E2"/>